<dbReference type="CDD" id="cd04623">
    <property type="entry name" value="CBS_pair_bac_euk"/>
    <property type="match status" value="1"/>
</dbReference>
<dbReference type="SUPFAM" id="SSF54631">
    <property type="entry name" value="CBS-domain pair"/>
    <property type="match status" value="1"/>
</dbReference>
<gene>
    <name evidence="4" type="ORF">C5O18_01300</name>
</gene>
<dbReference type="Gene3D" id="3.10.580.10">
    <property type="entry name" value="CBS-domain"/>
    <property type="match status" value="1"/>
</dbReference>
<name>A0A2P6AUX3_9GAMM</name>
<keyword evidence="5" id="KW-1185">Reference proteome</keyword>
<dbReference type="PANTHER" id="PTHR43080:SF2">
    <property type="entry name" value="CBS DOMAIN-CONTAINING PROTEIN"/>
    <property type="match status" value="1"/>
</dbReference>
<feature type="domain" description="CBS" evidence="3">
    <location>
        <begin position="84"/>
        <end position="140"/>
    </location>
</feature>
<dbReference type="PANTHER" id="PTHR43080">
    <property type="entry name" value="CBS DOMAIN-CONTAINING PROTEIN CBSX3, MITOCHONDRIAL"/>
    <property type="match status" value="1"/>
</dbReference>
<evidence type="ECO:0000256" key="2">
    <source>
        <dbReference type="PROSITE-ProRule" id="PRU00703"/>
    </source>
</evidence>
<reference evidence="5" key="1">
    <citation type="submission" date="2018-02" db="EMBL/GenBank/DDBJ databases">
        <title>Genome sequencing of Solimonas sp. HR-BB.</title>
        <authorList>
            <person name="Lee Y."/>
            <person name="Jeon C.O."/>
        </authorList>
    </citation>
    <scope>NUCLEOTIDE SEQUENCE [LARGE SCALE GENOMIC DNA]</scope>
    <source>
        <strain evidence="5">HR-E</strain>
    </source>
</reference>
<dbReference type="InterPro" id="IPR000644">
    <property type="entry name" value="CBS_dom"/>
</dbReference>
<keyword evidence="1 2" id="KW-0129">CBS domain</keyword>
<dbReference type="SMART" id="SM00116">
    <property type="entry name" value="CBS"/>
    <property type="match status" value="2"/>
</dbReference>
<feature type="domain" description="CBS" evidence="3">
    <location>
        <begin position="19"/>
        <end position="75"/>
    </location>
</feature>
<organism evidence="4 5">
    <name type="scientific">Amnimonas aquatica</name>
    <dbReference type="NCBI Taxonomy" id="2094561"/>
    <lineage>
        <taxon>Bacteria</taxon>
        <taxon>Pseudomonadati</taxon>
        <taxon>Pseudomonadota</taxon>
        <taxon>Gammaproteobacteria</taxon>
        <taxon>Moraxellales</taxon>
        <taxon>Moraxellaceae</taxon>
        <taxon>Amnimonas</taxon>
    </lineage>
</organism>
<dbReference type="InterPro" id="IPR046342">
    <property type="entry name" value="CBS_dom_sf"/>
</dbReference>
<dbReference type="PROSITE" id="PS51371">
    <property type="entry name" value="CBS"/>
    <property type="match status" value="2"/>
</dbReference>
<protein>
    <submittedName>
        <fullName evidence="4">Inosine-5-monophosphate dehydrogenase</fullName>
    </submittedName>
</protein>
<evidence type="ECO:0000259" key="3">
    <source>
        <dbReference type="PROSITE" id="PS51371"/>
    </source>
</evidence>
<comment type="caution">
    <text evidence="4">The sequence shown here is derived from an EMBL/GenBank/DDBJ whole genome shotgun (WGS) entry which is preliminary data.</text>
</comment>
<evidence type="ECO:0000256" key="1">
    <source>
        <dbReference type="ARBA" id="ARBA00023122"/>
    </source>
</evidence>
<evidence type="ECO:0000313" key="5">
    <source>
        <dbReference type="Proteomes" id="UP000243900"/>
    </source>
</evidence>
<dbReference type="InterPro" id="IPR051257">
    <property type="entry name" value="Diverse_CBS-Domain"/>
</dbReference>
<dbReference type="InterPro" id="IPR044725">
    <property type="entry name" value="CBSX3_CBS_dom"/>
</dbReference>
<dbReference type="EMBL" id="PTQZ01000011">
    <property type="protein sequence ID" value="PQA51104.1"/>
    <property type="molecule type" value="Genomic_DNA"/>
</dbReference>
<evidence type="ECO:0000313" key="4">
    <source>
        <dbReference type="EMBL" id="PQA51104.1"/>
    </source>
</evidence>
<proteinExistence type="predicted"/>
<dbReference type="OrthoDB" id="9807125at2"/>
<sequence length="154" mass="17054">MERRGVAVKTVMHLLQSKPSQAVYTITPAATVLEAITLMADKGIGALVVTEGDRVVGIISERDYARKVVLMERSSYDTAVSDIMSSQVVHVGPEQSTEQCMTLMTERRLRHLPVLDEAQRLIGLVSIGDLVKDVISEQQNIIDHLEQYIRGEHG</sequence>
<dbReference type="Pfam" id="PF00571">
    <property type="entry name" value="CBS"/>
    <property type="match status" value="2"/>
</dbReference>
<dbReference type="Proteomes" id="UP000243900">
    <property type="component" value="Unassembled WGS sequence"/>
</dbReference>
<dbReference type="AlphaFoldDB" id="A0A2P6AUX3"/>
<accession>A0A2P6AUX3</accession>